<evidence type="ECO:0000256" key="1">
    <source>
        <dbReference type="ARBA" id="ARBA00022679"/>
    </source>
</evidence>
<evidence type="ECO:0000256" key="5">
    <source>
        <dbReference type="PROSITE-ProRule" id="PRU10141"/>
    </source>
</evidence>
<reference evidence="8 9" key="1">
    <citation type="submission" date="2021-08" db="EMBL/GenBank/DDBJ databases">
        <title>Rheinheimera aquimaris sp. nov., isolated from seawater of the East Sea in Korea.</title>
        <authorList>
            <person name="Kim K.H."/>
            <person name="Wenting R."/>
            <person name="Kim K.R."/>
            <person name="Jeon C.O."/>
        </authorList>
    </citation>
    <scope>NUCLEOTIDE SEQUENCE [LARGE SCALE GENOMIC DNA]</scope>
    <source>
        <strain evidence="8 9">MA-13</strain>
    </source>
</reference>
<keyword evidence="4 5" id="KW-0067">ATP-binding</keyword>
<evidence type="ECO:0000256" key="6">
    <source>
        <dbReference type="SAM" id="MobiDB-lite"/>
    </source>
</evidence>
<dbReference type="InterPro" id="IPR042095">
    <property type="entry name" value="SUMF_sf"/>
</dbReference>
<dbReference type="Proteomes" id="UP000663814">
    <property type="component" value="Unassembled WGS sequence"/>
</dbReference>
<dbReference type="EMBL" id="JAERPS020000007">
    <property type="protein sequence ID" value="MBZ9613440.1"/>
    <property type="molecule type" value="Genomic_DNA"/>
</dbReference>
<dbReference type="GO" id="GO:0016301">
    <property type="term" value="F:kinase activity"/>
    <property type="evidence" value="ECO:0007669"/>
    <property type="project" value="UniProtKB-KW"/>
</dbReference>
<dbReference type="RefSeq" id="WP_205312125.1">
    <property type="nucleotide sequence ID" value="NZ_JAERPS020000007.1"/>
</dbReference>
<dbReference type="Gene3D" id="3.90.1580.10">
    <property type="entry name" value="paralog of FGE (formylglycine-generating enzyme)"/>
    <property type="match status" value="1"/>
</dbReference>
<dbReference type="SUPFAM" id="SSF56112">
    <property type="entry name" value="Protein kinase-like (PK-like)"/>
    <property type="match status" value="1"/>
</dbReference>
<feature type="region of interest" description="Disordered" evidence="6">
    <location>
        <begin position="100"/>
        <end position="132"/>
    </location>
</feature>
<dbReference type="CDD" id="cd14014">
    <property type="entry name" value="STKc_PknB_like"/>
    <property type="match status" value="1"/>
</dbReference>
<evidence type="ECO:0000259" key="7">
    <source>
        <dbReference type="PROSITE" id="PS50011"/>
    </source>
</evidence>
<evidence type="ECO:0000313" key="9">
    <source>
        <dbReference type="Proteomes" id="UP000663814"/>
    </source>
</evidence>
<feature type="compositionally biased region" description="Low complexity" evidence="6">
    <location>
        <begin position="115"/>
        <end position="132"/>
    </location>
</feature>
<dbReference type="PROSITE" id="PS00107">
    <property type="entry name" value="PROTEIN_KINASE_ATP"/>
    <property type="match status" value="1"/>
</dbReference>
<keyword evidence="3 8" id="KW-0418">Kinase</keyword>
<feature type="compositionally biased region" description="Polar residues" evidence="6">
    <location>
        <begin position="100"/>
        <end position="114"/>
    </location>
</feature>
<keyword evidence="9" id="KW-1185">Reference proteome</keyword>
<dbReference type="SUPFAM" id="SSF56436">
    <property type="entry name" value="C-type lectin-like"/>
    <property type="match status" value="1"/>
</dbReference>
<gene>
    <name evidence="8" type="ORF">I4W93_017740</name>
</gene>
<keyword evidence="1" id="KW-0808">Transferase</keyword>
<comment type="caution">
    <text evidence="8">The sequence shown here is derived from an EMBL/GenBank/DDBJ whole genome shotgun (WGS) entry which is preliminary data.</text>
</comment>
<dbReference type="InterPro" id="IPR008271">
    <property type="entry name" value="Ser/Thr_kinase_AS"/>
</dbReference>
<evidence type="ECO:0000313" key="8">
    <source>
        <dbReference type="EMBL" id="MBZ9613440.1"/>
    </source>
</evidence>
<feature type="domain" description="Protein kinase" evidence="7">
    <location>
        <begin position="154"/>
        <end position="425"/>
    </location>
</feature>
<dbReference type="InterPro" id="IPR000719">
    <property type="entry name" value="Prot_kinase_dom"/>
</dbReference>
<feature type="binding site" evidence="5">
    <location>
        <position position="189"/>
    </location>
    <ligand>
        <name>ATP</name>
        <dbReference type="ChEBI" id="CHEBI:30616"/>
    </ligand>
</feature>
<dbReference type="InterPro" id="IPR011009">
    <property type="entry name" value="Kinase-like_dom_sf"/>
</dbReference>
<dbReference type="PANTHER" id="PTHR43289:SF6">
    <property type="entry name" value="SERINE_THREONINE-PROTEIN KINASE NEKL-3"/>
    <property type="match status" value="1"/>
</dbReference>
<dbReference type="Gene3D" id="1.10.510.10">
    <property type="entry name" value="Transferase(Phosphotransferase) domain 1"/>
    <property type="match status" value="1"/>
</dbReference>
<dbReference type="PROSITE" id="PS50011">
    <property type="entry name" value="PROTEIN_KINASE_DOM"/>
    <property type="match status" value="1"/>
</dbReference>
<evidence type="ECO:0000256" key="3">
    <source>
        <dbReference type="ARBA" id="ARBA00022777"/>
    </source>
</evidence>
<dbReference type="Gene3D" id="3.30.200.20">
    <property type="entry name" value="Phosphorylase Kinase, domain 1"/>
    <property type="match status" value="1"/>
</dbReference>
<keyword evidence="2 5" id="KW-0547">Nucleotide-binding</keyword>
<dbReference type="InterPro" id="IPR016187">
    <property type="entry name" value="CTDL_fold"/>
</dbReference>
<dbReference type="InterPro" id="IPR005532">
    <property type="entry name" value="SUMF_dom"/>
</dbReference>
<proteinExistence type="predicted"/>
<accession>A0ABS7XEF6</accession>
<protein>
    <submittedName>
        <fullName evidence="8">Protein kinase</fullName>
    </submittedName>
</protein>
<dbReference type="Pfam" id="PF00069">
    <property type="entry name" value="Pkinase"/>
    <property type="match status" value="1"/>
</dbReference>
<dbReference type="SMART" id="SM00220">
    <property type="entry name" value="S_TKc"/>
    <property type="match status" value="1"/>
</dbReference>
<name>A0ABS7XEF6_9GAMM</name>
<sequence length="1461" mass="164454">MQLKNLEASLANYISKKGELANVEADISRCISEDAELSKAVFTLLKDYLDNSLIDVQIFTHLAQFTRAQIQKEDIKTDYDDDRTVIDALLDDDRTIIQTITPSGDESEDAQSVPNISASTTSPTNSTSNSWSQPFVEDAKEIQLQVGSVIKERFKLIQFIGHGGMGDVYKAEDLRRLDAGDIESYVAIKVLNKEFREHPDSLRALQREARKTQGLAHPHIVNVYDFDRDNFHVFMTMEFMIGRPLNEVLREHKTGFDYSFAIKYVSELCDALHYAHRRGVVHSDLKPNNVFLTTNNEIKIFDFGIARAAGIATNSTQQMDTFDAGVIGALTPAYASPEMLDEENEADVRDDIYALGCIVYEVFTGSHPFVLKGKKIPGNIAKQNGMQPGRIKGLSKRQQSAVEKCLVFDRNNRMKSVTEFKNAFFNMYPLVTTRKLISAFVGFGVITSVLIYAVNYYSNKDINNLIALIESRQLNDVHAEVSNLLKQDKAKQARVFEDSKLKIILRDYLRDVAIEQAEREEFNHALKTLKLAAEIYSDSIEINTLESQVAAQRNARVIEIYEELDSILADRESVIKNHGKIFPILTSLAKVDDVNKRLENTQPLFKLQEAISYAIDSGNFILAEDIAKSLILVVESRDAFDTFRPQMLAQNARIDELKLLKLNQQRVHELLKNTVMSKDSSLENFISYQDNLKQLVTLAPDNPDVILLQDQLFELLNSRVNQLITTKDWQTATALTEKLNHLVSDSKLSAIQMEIEKQRSSYATGLTKMMQDIQDFARNEQPEKAALLLRSLDVTQLDYTVIRDLNDAVATSWLLAARQGKTLNQWTNAQQFLANASELDTSAAIKQQLADEQGSIKQAQLVYAQQTKEQEERLALDARQREIEKYVSDITDKFQQDDFSVAELSSIRNSLDRLTEKSPGHPILETAPKQFVDKILAQLERLAINDLNEALSFAKEANSYLGNSADINNAIADIDLRISRQQVEEKQRLLAHQEKNIIDSISVAGSLRDFDKVKAQIREYSGVQSDQTKVNDITQKARLKLIELANVYATELRFEQANKLIKEAVEFGLSRSEAAPLFSKIEKLELAQKRQLQQQEKESQIESLTQSALAFLQVANFSGADKIKQDLVNLGGISNDVTRVIENAYGKAYFKKSSESYSKLDIDSAENWLEKALQHDPENATFIATKPRYRAVSAILNARTRNPTLAHKLKQSAIKMFPNDSIIMSIDIETKLTSTSSTNRSTVSRNTTNAVVQQDIAKSVPCRPDMAGKGNVFTCRDVLTSVSSGPYLIVLPSFNGKSLAMTKYEIRIGEFNIFCTETKSCTAIRGDELEPATGLSIADIGRFTNWLTRTTGNLYRLPTVAEWRYAAQANGEQPTVINCRIDGDDRKIQPVNFERLTTSNGWGLSNYLGNAQEIATVRNGHVALGGYYLDDISQCNVNFSRFLTQYIDNLTGFRLVRELKN</sequence>
<evidence type="ECO:0000256" key="4">
    <source>
        <dbReference type="ARBA" id="ARBA00022840"/>
    </source>
</evidence>
<dbReference type="InterPro" id="IPR017441">
    <property type="entry name" value="Protein_kinase_ATP_BS"/>
</dbReference>
<evidence type="ECO:0000256" key="2">
    <source>
        <dbReference type="ARBA" id="ARBA00022741"/>
    </source>
</evidence>
<organism evidence="8 9">
    <name type="scientific">Rheinheimera maricola</name>
    <dbReference type="NCBI Taxonomy" id="2793282"/>
    <lineage>
        <taxon>Bacteria</taxon>
        <taxon>Pseudomonadati</taxon>
        <taxon>Pseudomonadota</taxon>
        <taxon>Gammaproteobacteria</taxon>
        <taxon>Chromatiales</taxon>
        <taxon>Chromatiaceae</taxon>
        <taxon>Rheinheimera</taxon>
    </lineage>
</organism>
<dbReference type="PANTHER" id="PTHR43289">
    <property type="entry name" value="MITOGEN-ACTIVATED PROTEIN KINASE KINASE KINASE 20-RELATED"/>
    <property type="match status" value="1"/>
</dbReference>
<dbReference type="Pfam" id="PF03781">
    <property type="entry name" value="FGE-sulfatase"/>
    <property type="match status" value="1"/>
</dbReference>
<dbReference type="PROSITE" id="PS00108">
    <property type="entry name" value="PROTEIN_KINASE_ST"/>
    <property type="match status" value="1"/>
</dbReference>